<feature type="region of interest" description="Disordered" evidence="2">
    <location>
        <begin position="361"/>
        <end position="380"/>
    </location>
</feature>
<organism evidence="3 4">
    <name type="scientific">Litoribaculum gwangyangense</name>
    <dbReference type="NCBI Taxonomy" id="1130722"/>
    <lineage>
        <taxon>Bacteria</taxon>
        <taxon>Pseudomonadati</taxon>
        <taxon>Bacteroidota</taxon>
        <taxon>Flavobacteriia</taxon>
        <taxon>Flavobacteriales</taxon>
        <taxon>Flavobacteriaceae</taxon>
        <taxon>Litoribaculum</taxon>
    </lineage>
</organism>
<feature type="coiled-coil region" evidence="1">
    <location>
        <begin position="602"/>
        <end position="629"/>
    </location>
</feature>
<evidence type="ECO:0000256" key="1">
    <source>
        <dbReference type="SAM" id="Coils"/>
    </source>
</evidence>
<evidence type="ECO:0000313" key="4">
    <source>
        <dbReference type="Proteomes" id="UP001501433"/>
    </source>
</evidence>
<evidence type="ECO:0008006" key="5">
    <source>
        <dbReference type="Google" id="ProtNLM"/>
    </source>
</evidence>
<dbReference type="RefSeq" id="WP_345276342.1">
    <property type="nucleotide sequence ID" value="NZ_BAABJW010000002.1"/>
</dbReference>
<dbReference type="InterPro" id="IPR019861">
    <property type="entry name" value="PorP/SprF_Bacteroidetes"/>
</dbReference>
<accession>A0ABP9CF80</accession>
<gene>
    <name evidence="3" type="ORF">GCM10023330_15080</name>
</gene>
<sequence length="866" mass="99329">MQKQLLYIVLFFITIQQFHAQEDGVVALNLPVRNSLKFNRYAINPTFSFVREQNKYITFTNKREWVQFDNAPQTYLFSYSGRFRENIGIGIGLFQQNYGVLTTFGGTGNFAYNVTIDSDKNLTFGTNLSFYNSGINEGNVITNFPDPSLQNLPSNSILTINPGINYGTEFFDFGVSINNLATYNLTNSTLIDENPEQSLQGHIMYTGYMNSRGFFDESKFTGLVRSEFKKEQTVVSGLVMLMVPKGIWAQAGYNSLYGVSGGIGLNITSQIAMEYNFEKAIGDLSSFGNSHEITLAYKFNNTERYRYSGDDDEEAFVIQERKSKRKVLNKKPVNRTKTNSKVNDRGVKQINTDEQTRIAQQESEAKRLATEQQQAKLEAEEKAKEEAKKIEEEKNEKALVEERARIEQEKLAAENKAKEEAQAKRLIEEQSRIALEQEETRLEAEKKAQEEAKAKELADVQARNEKEKLAAENKAKEDAEAIRLIEEQSRVAQEQEQARLEAEKKAEEKAKAKELAEEQTRMALELEQAKIAEEKRLEKEQAIAETQEQARLEKERLQAQQKMDTVQLEGVMVPIARDREALAMQSLTKLTENSRIEQQDLLKRLQETVDNRQQDLDDLKEENDLSEQGIYKTPKAFKSISAENAALESLKIEIDDIIKTQNDKISELERLYNERLKTVPSEEEEVNAYYLDAIQNLKTEQAQALRTKESLLTSLEDIKEATEFERKRRIKRAAYDNEEVRYNKDRSALNVIKQNTQASSIPLEVDDFDFGEERSNNIEIVKNITNTEDGYYLVLAVHDEISKRDDFLTKVISAGEKDIDFFFDVNTNKYYIYSQKVDDVQTATRLMQSKGNEPYSSKMTIVKIEN</sequence>
<reference evidence="4" key="1">
    <citation type="journal article" date="2019" name="Int. J. Syst. Evol. Microbiol.">
        <title>The Global Catalogue of Microorganisms (GCM) 10K type strain sequencing project: providing services to taxonomists for standard genome sequencing and annotation.</title>
        <authorList>
            <consortium name="The Broad Institute Genomics Platform"/>
            <consortium name="The Broad Institute Genome Sequencing Center for Infectious Disease"/>
            <person name="Wu L."/>
            <person name="Ma J."/>
        </authorList>
    </citation>
    <scope>NUCLEOTIDE SEQUENCE [LARGE SCALE GENOMIC DNA]</scope>
    <source>
        <strain evidence="4">JCM 18325</strain>
    </source>
</reference>
<evidence type="ECO:0000256" key="2">
    <source>
        <dbReference type="SAM" id="MobiDB-lite"/>
    </source>
</evidence>
<name>A0ABP9CF80_9FLAO</name>
<dbReference type="NCBIfam" id="TIGR03519">
    <property type="entry name" value="T9SS_PorP_fam"/>
    <property type="match status" value="1"/>
</dbReference>
<comment type="caution">
    <text evidence="3">The sequence shown here is derived from an EMBL/GenBank/DDBJ whole genome shotgun (WGS) entry which is preliminary data.</text>
</comment>
<dbReference type="EMBL" id="BAABJW010000002">
    <property type="protein sequence ID" value="GAA4809167.1"/>
    <property type="molecule type" value="Genomic_DNA"/>
</dbReference>
<evidence type="ECO:0000313" key="3">
    <source>
        <dbReference type="EMBL" id="GAA4809167.1"/>
    </source>
</evidence>
<dbReference type="Proteomes" id="UP001501433">
    <property type="component" value="Unassembled WGS sequence"/>
</dbReference>
<dbReference type="Pfam" id="PF11751">
    <property type="entry name" value="PorP_SprF"/>
    <property type="match status" value="1"/>
</dbReference>
<feature type="region of interest" description="Disordered" evidence="2">
    <location>
        <begin position="440"/>
        <end position="461"/>
    </location>
</feature>
<protein>
    <recommendedName>
        <fullName evidence="5">Type IX secretion system membrane protein PorP/SprF</fullName>
    </recommendedName>
</protein>
<keyword evidence="1" id="KW-0175">Coiled coil</keyword>
<proteinExistence type="predicted"/>
<keyword evidence="4" id="KW-1185">Reference proteome</keyword>